<dbReference type="AlphaFoldDB" id="A1KA28"/>
<dbReference type="InterPro" id="IPR011335">
    <property type="entry name" value="Restrct_endonuc-II-like"/>
</dbReference>
<dbReference type="Proteomes" id="UP000002588">
    <property type="component" value="Chromosome"/>
</dbReference>
<dbReference type="InterPro" id="IPR047216">
    <property type="entry name" value="Endonuclease_DUF559_bact"/>
</dbReference>
<dbReference type="EMBL" id="AM406670">
    <property type="protein sequence ID" value="CAL95684.1"/>
    <property type="molecule type" value="Genomic_DNA"/>
</dbReference>
<dbReference type="RefSeq" id="WP_011766792.1">
    <property type="nucleotide sequence ID" value="NC_008702.1"/>
</dbReference>
<dbReference type="Pfam" id="PF04480">
    <property type="entry name" value="DUF559"/>
    <property type="match status" value="1"/>
</dbReference>
<dbReference type="CDD" id="cd01038">
    <property type="entry name" value="Endonuclease_DUF559"/>
    <property type="match status" value="1"/>
</dbReference>
<organism evidence="2 3">
    <name type="scientific">Azoarcus sp. (strain BH72)</name>
    <dbReference type="NCBI Taxonomy" id="418699"/>
    <lineage>
        <taxon>Bacteria</taxon>
        <taxon>Pseudomonadati</taxon>
        <taxon>Pseudomonadota</taxon>
        <taxon>Betaproteobacteria</taxon>
        <taxon>Rhodocyclales</taxon>
        <taxon>Zoogloeaceae</taxon>
        <taxon>Azoarcus</taxon>
    </lineage>
</organism>
<evidence type="ECO:0000259" key="1">
    <source>
        <dbReference type="Pfam" id="PF04480"/>
    </source>
</evidence>
<dbReference type="Gene3D" id="3.40.960.10">
    <property type="entry name" value="VSR Endonuclease"/>
    <property type="match status" value="1"/>
</dbReference>
<evidence type="ECO:0000313" key="3">
    <source>
        <dbReference type="Proteomes" id="UP000002588"/>
    </source>
</evidence>
<gene>
    <name evidence="2" type="primary">ycjD</name>
    <name evidence="2" type="ordered locus">azo3067</name>
</gene>
<dbReference type="KEGG" id="azo:azo3067"/>
<evidence type="ECO:0000313" key="2">
    <source>
        <dbReference type="EMBL" id="CAL95684.1"/>
    </source>
</evidence>
<feature type="domain" description="DUF559" evidence="1">
    <location>
        <begin position="9"/>
        <end position="111"/>
    </location>
</feature>
<dbReference type="eggNOG" id="COG2852">
    <property type="taxonomic scope" value="Bacteria"/>
</dbReference>
<keyword evidence="3" id="KW-1185">Reference proteome</keyword>
<name>A1KA28_AZOSB</name>
<dbReference type="HOGENOM" id="CLU_107928_2_0_4"/>
<dbReference type="InterPro" id="IPR007569">
    <property type="entry name" value="DUF559"/>
</dbReference>
<dbReference type="STRING" id="62928.azo3067"/>
<protein>
    <recommendedName>
        <fullName evidence="1">DUF559 domain-containing protein</fullName>
    </recommendedName>
</protein>
<sequence>MQGRNTPTKNFARNLRRNSTDAERVLWRHLRGGQFGAKFRRQHPFADYVLDFVCLELKLVVELDGGQHAERVAYDDARTAILRTAGFDVIRFWNSEVFQEPDAVVERLRLVIEGRRPLFEARG</sequence>
<dbReference type="PANTHER" id="PTHR38590:SF1">
    <property type="entry name" value="BLL0828 PROTEIN"/>
    <property type="match status" value="1"/>
</dbReference>
<proteinExistence type="predicted"/>
<reference evidence="2 3" key="1">
    <citation type="journal article" date="2006" name="Nat. Biotechnol.">
        <title>Complete genome of the mutualistic, N2-fixing grass endophyte Azoarcus sp. strain BH72.</title>
        <authorList>
            <person name="Krause A."/>
            <person name="Ramakumar A."/>
            <person name="Bartels D."/>
            <person name="Battistoni F."/>
            <person name="Bekel T."/>
            <person name="Boch J."/>
            <person name="Boehm M."/>
            <person name="Friedrich F."/>
            <person name="Hurek T."/>
            <person name="Krause L."/>
            <person name="Linke B."/>
            <person name="McHardy A.C."/>
            <person name="Sarkar A."/>
            <person name="Schneiker S."/>
            <person name="Syed A.A."/>
            <person name="Thauer R."/>
            <person name="Vorhoelter F.-J."/>
            <person name="Weidner S."/>
            <person name="Puehler A."/>
            <person name="Reinhold-Hurek B."/>
            <person name="Kaiser O."/>
            <person name="Goesmann A."/>
        </authorList>
    </citation>
    <scope>NUCLEOTIDE SEQUENCE [LARGE SCALE GENOMIC DNA]</scope>
    <source>
        <strain evidence="2 3">BH72</strain>
    </source>
</reference>
<accession>A1KA28</accession>
<dbReference type="SUPFAM" id="SSF52980">
    <property type="entry name" value="Restriction endonuclease-like"/>
    <property type="match status" value="1"/>
</dbReference>
<dbReference type="PANTHER" id="PTHR38590">
    <property type="entry name" value="BLL0828 PROTEIN"/>
    <property type="match status" value="1"/>
</dbReference>